<comment type="caution">
    <text evidence="2">The sequence shown here is derived from an EMBL/GenBank/DDBJ whole genome shotgun (WGS) entry which is preliminary data.</text>
</comment>
<organism evidence="2 3">
    <name type="scientific">Allacma fusca</name>
    <dbReference type="NCBI Taxonomy" id="39272"/>
    <lineage>
        <taxon>Eukaryota</taxon>
        <taxon>Metazoa</taxon>
        <taxon>Ecdysozoa</taxon>
        <taxon>Arthropoda</taxon>
        <taxon>Hexapoda</taxon>
        <taxon>Collembola</taxon>
        <taxon>Symphypleona</taxon>
        <taxon>Sminthuridae</taxon>
        <taxon>Allacma</taxon>
    </lineage>
</organism>
<sequence>FIDSLLGFKSHSAPSDSKGA</sequence>
<protein>
    <submittedName>
        <fullName evidence="2">Uncharacterized protein</fullName>
    </submittedName>
</protein>
<dbReference type="Proteomes" id="UP000708208">
    <property type="component" value="Unassembled WGS sequence"/>
</dbReference>
<gene>
    <name evidence="2" type="ORF">AFUS01_LOCUS4589</name>
</gene>
<proteinExistence type="predicted"/>
<feature type="non-terminal residue" evidence="2">
    <location>
        <position position="1"/>
    </location>
</feature>
<feature type="region of interest" description="Disordered" evidence="1">
    <location>
        <begin position="1"/>
        <end position="20"/>
    </location>
</feature>
<reference evidence="2" key="1">
    <citation type="submission" date="2021-06" db="EMBL/GenBank/DDBJ databases">
        <authorList>
            <person name="Hodson N. C."/>
            <person name="Mongue J. A."/>
            <person name="Jaron S. K."/>
        </authorList>
    </citation>
    <scope>NUCLEOTIDE SEQUENCE</scope>
</reference>
<accession>A0A8J2NMB2</accession>
<dbReference type="EMBL" id="CAJVCH010028653">
    <property type="protein sequence ID" value="CAG7704616.1"/>
    <property type="molecule type" value="Genomic_DNA"/>
</dbReference>
<name>A0A8J2NMB2_9HEXA</name>
<dbReference type="AlphaFoldDB" id="A0A8J2NMB2"/>
<keyword evidence="3" id="KW-1185">Reference proteome</keyword>
<evidence type="ECO:0000313" key="3">
    <source>
        <dbReference type="Proteomes" id="UP000708208"/>
    </source>
</evidence>
<evidence type="ECO:0000256" key="1">
    <source>
        <dbReference type="SAM" id="MobiDB-lite"/>
    </source>
</evidence>
<evidence type="ECO:0000313" key="2">
    <source>
        <dbReference type="EMBL" id="CAG7704616.1"/>
    </source>
</evidence>